<dbReference type="GO" id="GO:0007165">
    <property type="term" value="P:signal transduction"/>
    <property type="evidence" value="ECO:0007669"/>
    <property type="project" value="TreeGrafter"/>
</dbReference>
<feature type="domain" description="Protein kinase" evidence="1">
    <location>
        <begin position="1"/>
        <end position="79"/>
    </location>
</feature>
<dbReference type="EMBL" id="BMAC01000334">
    <property type="protein sequence ID" value="GFP94105.1"/>
    <property type="molecule type" value="Genomic_DNA"/>
</dbReference>
<dbReference type="GO" id="GO:0005737">
    <property type="term" value="C:cytoplasm"/>
    <property type="evidence" value="ECO:0007669"/>
    <property type="project" value="TreeGrafter"/>
</dbReference>
<dbReference type="PANTHER" id="PTHR23257:SF979">
    <property type="entry name" value="OS02G0174200 PROTEIN"/>
    <property type="match status" value="1"/>
</dbReference>
<dbReference type="Gene3D" id="1.10.510.10">
    <property type="entry name" value="Transferase(Phosphotransferase) domain 1"/>
    <property type="match status" value="1"/>
</dbReference>
<reference evidence="2" key="1">
    <citation type="submission" date="2020-07" db="EMBL/GenBank/DDBJ databases">
        <title>Ethylene signaling mediates host invasion by parasitic plants.</title>
        <authorList>
            <person name="Yoshida S."/>
        </authorList>
    </citation>
    <scope>NUCLEOTIDE SEQUENCE</scope>
    <source>
        <strain evidence="2">Okayama</strain>
    </source>
</reference>
<keyword evidence="2" id="KW-0418">Kinase</keyword>
<feature type="non-terminal residue" evidence="2">
    <location>
        <position position="1"/>
    </location>
</feature>
<dbReference type="Proteomes" id="UP000653305">
    <property type="component" value="Unassembled WGS sequence"/>
</dbReference>
<protein>
    <submittedName>
        <fullName evidence="2">Serine/threonine-protein kinase ht1</fullName>
    </submittedName>
</protein>
<sequence length="79" mass="8537">DEISEQVCAPKIGSRAGVGCCEGDEHVHGLSLTDRDLKSNNLLISANKSIKIADFFVARIEVQIKGMAPETGTYCWMAP</sequence>
<keyword evidence="2" id="KW-0808">Transferase</keyword>
<keyword evidence="3" id="KW-1185">Reference proteome</keyword>
<dbReference type="InterPro" id="IPR011009">
    <property type="entry name" value="Kinase-like_dom_sf"/>
</dbReference>
<accession>A0A830CG05</accession>
<dbReference type="GO" id="GO:0004672">
    <property type="term" value="F:protein kinase activity"/>
    <property type="evidence" value="ECO:0007669"/>
    <property type="project" value="InterPro"/>
</dbReference>
<dbReference type="InterPro" id="IPR000719">
    <property type="entry name" value="Prot_kinase_dom"/>
</dbReference>
<name>A0A830CG05_9LAMI</name>
<gene>
    <name evidence="2" type="ORF">PHJA_001554900</name>
</gene>
<dbReference type="OrthoDB" id="2914378at2759"/>
<evidence type="ECO:0000313" key="2">
    <source>
        <dbReference type="EMBL" id="GFP94105.1"/>
    </source>
</evidence>
<dbReference type="PANTHER" id="PTHR23257">
    <property type="entry name" value="SERINE-THREONINE PROTEIN KINASE"/>
    <property type="match status" value="1"/>
</dbReference>
<dbReference type="GO" id="GO:0005524">
    <property type="term" value="F:ATP binding"/>
    <property type="evidence" value="ECO:0007669"/>
    <property type="project" value="InterPro"/>
</dbReference>
<evidence type="ECO:0000313" key="3">
    <source>
        <dbReference type="Proteomes" id="UP000653305"/>
    </source>
</evidence>
<dbReference type="InterPro" id="IPR050167">
    <property type="entry name" value="Ser_Thr_protein_kinase"/>
</dbReference>
<dbReference type="Pfam" id="PF00069">
    <property type="entry name" value="Pkinase"/>
    <property type="match status" value="1"/>
</dbReference>
<dbReference type="SUPFAM" id="SSF56112">
    <property type="entry name" value="Protein kinase-like (PK-like)"/>
    <property type="match status" value="1"/>
</dbReference>
<dbReference type="AlphaFoldDB" id="A0A830CG05"/>
<organism evidence="2 3">
    <name type="scientific">Phtheirospermum japonicum</name>
    <dbReference type="NCBI Taxonomy" id="374723"/>
    <lineage>
        <taxon>Eukaryota</taxon>
        <taxon>Viridiplantae</taxon>
        <taxon>Streptophyta</taxon>
        <taxon>Embryophyta</taxon>
        <taxon>Tracheophyta</taxon>
        <taxon>Spermatophyta</taxon>
        <taxon>Magnoliopsida</taxon>
        <taxon>eudicotyledons</taxon>
        <taxon>Gunneridae</taxon>
        <taxon>Pentapetalae</taxon>
        <taxon>asterids</taxon>
        <taxon>lamiids</taxon>
        <taxon>Lamiales</taxon>
        <taxon>Orobanchaceae</taxon>
        <taxon>Orobanchaceae incertae sedis</taxon>
        <taxon>Phtheirospermum</taxon>
    </lineage>
</organism>
<comment type="caution">
    <text evidence="2">The sequence shown here is derived from an EMBL/GenBank/DDBJ whole genome shotgun (WGS) entry which is preliminary data.</text>
</comment>
<dbReference type="PROSITE" id="PS50011">
    <property type="entry name" value="PROTEIN_KINASE_DOM"/>
    <property type="match status" value="1"/>
</dbReference>
<proteinExistence type="predicted"/>
<evidence type="ECO:0000259" key="1">
    <source>
        <dbReference type="PROSITE" id="PS50011"/>
    </source>
</evidence>